<dbReference type="PANTHER" id="PTHR44688:SF16">
    <property type="entry name" value="DNA-BINDING TRANSCRIPTIONAL ACTIVATOR DEVR_DOSR"/>
    <property type="match status" value="1"/>
</dbReference>
<dbReference type="InterPro" id="IPR016032">
    <property type="entry name" value="Sig_transdc_resp-reg_C-effctor"/>
</dbReference>
<dbReference type="Proteomes" id="UP001314635">
    <property type="component" value="Unassembled WGS sequence"/>
</dbReference>
<dbReference type="SMART" id="SM00421">
    <property type="entry name" value="HTH_LUXR"/>
    <property type="match status" value="1"/>
</dbReference>
<keyword evidence="3" id="KW-0804">Transcription</keyword>
<feature type="domain" description="HTH luxR-type" evidence="5">
    <location>
        <begin position="155"/>
        <end position="220"/>
    </location>
</feature>
<sequence>MFSIDIEPSYRELPARHDISSSSPIVYLVNHDRELRRSIRNTLDHDGWVVEDHENGASFLQAYKPGCDACLLIDTDGPGMSGSTMLSRLQDLGHSIPVIMMARHGDVATTAAAMKAGAVDVIEKPIHSSELLDGVARVMRLVRMSDSTAGRSDGSADRIPCFTRRQQEVMQRVLAGHPSKNIAVDLGISRRTVESHRASIMKKAGVRSLPALARLAIAGGW</sequence>
<dbReference type="PROSITE" id="PS50043">
    <property type="entry name" value="HTH_LUXR_2"/>
    <property type="match status" value="1"/>
</dbReference>
<evidence type="ECO:0000313" key="8">
    <source>
        <dbReference type="Proteomes" id="UP001314635"/>
    </source>
</evidence>
<accession>A0ABS5G895</accession>
<organism evidence="7 8">
    <name type="scientific">Bradyrhizobium denitrificans</name>
    <dbReference type="NCBI Taxonomy" id="2734912"/>
    <lineage>
        <taxon>Bacteria</taxon>
        <taxon>Pseudomonadati</taxon>
        <taxon>Pseudomonadota</taxon>
        <taxon>Alphaproteobacteria</taxon>
        <taxon>Hyphomicrobiales</taxon>
        <taxon>Nitrobacteraceae</taxon>
        <taxon>Bradyrhizobium</taxon>
    </lineage>
</organism>
<evidence type="ECO:0000256" key="1">
    <source>
        <dbReference type="ARBA" id="ARBA00023015"/>
    </source>
</evidence>
<dbReference type="PANTHER" id="PTHR44688">
    <property type="entry name" value="DNA-BINDING TRANSCRIPTIONAL ACTIVATOR DEVR_DOSR"/>
    <property type="match status" value="1"/>
</dbReference>
<reference evidence="8" key="1">
    <citation type="journal article" date="2021" name="ISME J.">
        <title>Evolutionary origin and ecological implication of a unique nif island in free-living Bradyrhizobium lineages.</title>
        <authorList>
            <person name="Tao J."/>
        </authorList>
    </citation>
    <scope>NUCLEOTIDE SEQUENCE [LARGE SCALE GENOMIC DNA]</scope>
    <source>
        <strain evidence="8">SZCCT0094</strain>
    </source>
</reference>
<evidence type="ECO:0000313" key="7">
    <source>
        <dbReference type="EMBL" id="MBR1137336.1"/>
    </source>
</evidence>
<dbReference type="Gene3D" id="3.40.50.2300">
    <property type="match status" value="1"/>
</dbReference>
<evidence type="ECO:0000256" key="3">
    <source>
        <dbReference type="ARBA" id="ARBA00023163"/>
    </source>
</evidence>
<evidence type="ECO:0000259" key="6">
    <source>
        <dbReference type="PROSITE" id="PS50110"/>
    </source>
</evidence>
<dbReference type="PROSITE" id="PS00622">
    <property type="entry name" value="HTH_LUXR_1"/>
    <property type="match status" value="1"/>
</dbReference>
<dbReference type="Pfam" id="PF00072">
    <property type="entry name" value="Response_reg"/>
    <property type="match status" value="1"/>
</dbReference>
<keyword evidence="1" id="KW-0805">Transcription regulation</keyword>
<keyword evidence="2" id="KW-0238">DNA-binding</keyword>
<dbReference type="Pfam" id="PF00196">
    <property type="entry name" value="GerE"/>
    <property type="match status" value="1"/>
</dbReference>
<dbReference type="InterPro" id="IPR036388">
    <property type="entry name" value="WH-like_DNA-bd_sf"/>
</dbReference>
<feature type="modified residue" description="4-aspartylphosphate" evidence="4">
    <location>
        <position position="74"/>
    </location>
</feature>
<protein>
    <submittedName>
        <fullName evidence="7">Response regulator transcription factor</fullName>
    </submittedName>
</protein>
<keyword evidence="8" id="KW-1185">Reference proteome</keyword>
<dbReference type="SUPFAM" id="SSF46894">
    <property type="entry name" value="C-terminal effector domain of the bipartite response regulators"/>
    <property type="match status" value="1"/>
</dbReference>
<name>A0ABS5G895_9BRAD</name>
<comment type="caution">
    <text evidence="7">The sequence shown here is derived from an EMBL/GenBank/DDBJ whole genome shotgun (WGS) entry which is preliminary data.</text>
</comment>
<evidence type="ECO:0000256" key="4">
    <source>
        <dbReference type="PROSITE-ProRule" id="PRU00169"/>
    </source>
</evidence>
<dbReference type="CDD" id="cd06170">
    <property type="entry name" value="LuxR_C_like"/>
    <property type="match status" value="1"/>
</dbReference>
<gene>
    <name evidence="7" type="ORF">JQ619_16330</name>
</gene>
<dbReference type="InterPro" id="IPR000792">
    <property type="entry name" value="Tscrpt_reg_LuxR_C"/>
</dbReference>
<dbReference type="PROSITE" id="PS50110">
    <property type="entry name" value="RESPONSE_REGULATORY"/>
    <property type="match status" value="1"/>
</dbReference>
<feature type="domain" description="Response regulatory" evidence="6">
    <location>
        <begin position="25"/>
        <end position="139"/>
    </location>
</feature>
<keyword evidence="4" id="KW-0597">Phosphoprotein</keyword>
<evidence type="ECO:0000259" key="5">
    <source>
        <dbReference type="PROSITE" id="PS50043"/>
    </source>
</evidence>
<evidence type="ECO:0000256" key="2">
    <source>
        <dbReference type="ARBA" id="ARBA00023125"/>
    </source>
</evidence>
<dbReference type="EMBL" id="JAFCLK010000014">
    <property type="protein sequence ID" value="MBR1137336.1"/>
    <property type="molecule type" value="Genomic_DNA"/>
</dbReference>
<proteinExistence type="predicted"/>
<dbReference type="SMART" id="SM00448">
    <property type="entry name" value="REC"/>
    <property type="match status" value="1"/>
</dbReference>
<dbReference type="SUPFAM" id="SSF52172">
    <property type="entry name" value="CheY-like"/>
    <property type="match status" value="1"/>
</dbReference>
<dbReference type="InterPro" id="IPR001789">
    <property type="entry name" value="Sig_transdc_resp-reg_receiver"/>
</dbReference>
<dbReference type="Gene3D" id="1.10.10.10">
    <property type="entry name" value="Winged helix-like DNA-binding domain superfamily/Winged helix DNA-binding domain"/>
    <property type="match status" value="1"/>
</dbReference>
<dbReference type="InterPro" id="IPR011006">
    <property type="entry name" value="CheY-like_superfamily"/>
</dbReference>
<dbReference type="PRINTS" id="PR00038">
    <property type="entry name" value="HTHLUXR"/>
</dbReference>